<dbReference type="InterPro" id="IPR001182">
    <property type="entry name" value="FtsW/RodA"/>
</dbReference>
<evidence type="ECO:0000256" key="2">
    <source>
        <dbReference type="ARBA" id="ARBA00022692"/>
    </source>
</evidence>
<comment type="caution">
    <text evidence="7">The sequence shown here is derived from an EMBL/GenBank/DDBJ whole genome shotgun (WGS) entry which is preliminary data.</text>
</comment>
<protein>
    <submittedName>
        <fullName evidence="7">Cell elongation-specific peptidoglycan biosynthesis regulator RodA</fullName>
    </submittedName>
</protein>
<name>A0A2P8GVN5_9MICO</name>
<feature type="transmembrane region" description="Helical" evidence="6">
    <location>
        <begin position="186"/>
        <end position="207"/>
    </location>
</feature>
<feature type="transmembrane region" description="Helical" evidence="6">
    <location>
        <begin position="57"/>
        <end position="80"/>
    </location>
</feature>
<dbReference type="AlphaFoldDB" id="A0A2P8GVN5"/>
<keyword evidence="3" id="KW-0133">Cell shape</keyword>
<proteinExistence type="predicted"/>
<dbReference type="Proteomes" id="UP000241203">
    <property type="component" value="Unassembled WGS sequence"/>
</dbReference>
<evidence type="ECO:0000256" key="3">
    <source>
        <dbReference type="ARBA" id="ARBA00022960"/>
    </source>
</evidence>
<gene>
    <name evidence="7" type="ORF">CLV49_1635</name>
</gene>
<evidence type="ECO:0000256" key="4">
    <source>
        <dbReference type="ARBA" id="ARBA00022989"/>
    </source>
</evidence>
<dbReference type="GO" id="GO:0015648">
    <property type="term" value="F:lipid-linked peptidoglycan transporter activity"/>
    <property type="evidence" value="ECO:0007669"/>
    <property type="project" value="TreeGrafter"/>
</dbReference>
<organism evidence="7 8">
    <name type="scientific">Labedella gwakjiensis</name>
    <dbReference type="NCBI Taxonomy" id="390269"/>
    <lineage>
        <taxon>Bacteria</taxon>
        <taxon>Bacillati</taxon>
        <taxon>Actinomycetota</taxon>
        <taxon>Actinomycetes</taxon>
        <taxon>Micrococcales</taxon>
        <taxon>Microbacteriaceae</taxon>
        <taxon>Labedella</taxon>
    </lineage>
</organism>
<keyword evidence="2 6" id="KW-0812">Transmembrane</keyword>
<dbReference type="GO" id="GO:0008360">
    <property type="term" value="P:regulation of cell shape"/>
    <property type="evidence" value="ECO:0007669"/>
    <property type="project" value="UniProtKB-KW"/>
</dbReference>
<feature type="transmembrane region" description="Helical" evidence="6">
    <location>
        <begin position="251"/>
        <end position="268"/>
    </location>
</feature>
<dbReference type="GO" id="GO:0032153">
    <property type="term" value="C:cell division site"/>
    <property type="evidence" value="ECO:0007669"/>
    <property type="project" value="TreeGrafter"/>
</dbReference>
<sequence length="463" mass="49272">MSAPSIVADTSVIKTMRKLRIPQTERNRELALLFVAFAVNVTMVLLVQLGATGAIETTLISLTATLGALVFGLHICLRYVAPKADPLLLPIVTVLNGIGVAMIYRLDIAEGLTGWGAFSTRQIVWSAIAIIAAITVILVLRNHRVLFRYTYIFGLAAFVLLLLPLVPGLGKRVNGAQVWIGVGDLLSFQPGEVAKIALAIFFAGYLVRTRDSLSLVGRRFLGVQLPRLRDLGPIVVVWVLSMGVIVFQRDLGTALLYFGMFTVMIYVATGRLSWVLIGLGLFGGGAAIASQSLTYVNGRFHNWLDAFSQQVYDADGGSFQLLQGIFGLAHGGLVGTGLGQGRPSITPLAESDYIIASLGEELGLAGIFAILCLYLVFVGRGIRIGFLDGDDFGKLLALGLAFTVALQVFIMVGGVTRVIPLTGLTTPFLAAGGSSLVANWIIVALLLRVSDSAKPARIGEASA</sequence>
<keyword evidence="5 6" id="KW-0472">Membrane</keyword>
<evidence type="ECO:0000313" key="8">
    <source>
        <dbReference type="Proteomes" id="UP000241203"/>
    </source>
</evidence>
<evidence type="ECO:0000256" key="6">
    <source>
        <dbReference type="SAM" id="Phobius"/>
    </source>
</evidence>
<evidence type="ECO:0000256" key="5">
    <source>
        <dbReference type="ARBA" id="ARBA00023136"/>
    </source>
</evidence>
<keyword evidence="4 6" id="KW-1133">Transmembrane helix</keyword>
<dbReference type="Pfam" id="PF01098">
    <property type="entry name" value="FTSW_RODA_SPOVE"/>
    <property type="match status" value="1"/>
</dbReference>
<feature type="transmembrane region" description="Helical" evidence="6">
    <location>
        <begin position="395"/>
        <end position="416"/>
    </location>
</feature>
<reference evidence="7 8" key="1">
    <citation type="submission" date="2018-03" db="EMBL/GenBank/DDBJ databases">
        <title>Genomic Encyclopedia of Archaeal and Bacterial Type Strains, Phase II (KMG-II): from individual species to whole genera.</title>
        <authorList>
            <person name="Goeker M."/>
        </authorList>
    </citation>
    <scope>NUCLEOTIDE SEQUENCE [LARGE SCALE GENOMIC DNA]</scope>
    <source>
        <strain evidence="7 8">DSM 21548</strain>
    </source>
</reference>
<dbReference type="PANTHER" id="PTHR30474">
    <property type="entry name" value="CELL CYCLE PROTEIN"/>
    <property type="match status" value="1"/>
</dbReference>
<feature type="transmembrane region" description="Helical" evidence="6">
    <location>
        <begin position="228"/>
        <end position="245"/>
    </location>
</feature>
<dbReference type="GO" id="GO:0051301">
    <property type="term" value="P:cell division"/>
    <property type="evidence" value="ECO:0007669"/>
    <property type="project" value="InterPro"/>
</dbReference>
<comment type="subcellular location">
    <subcellularLocation>
        <location evidence="1">Membrane</location>
        <topology evidence="1">Multi-pass membrane protein</topology>
    </subcellularLocation>
</comment>
<feature type="transmembrane region" description="Helical" evidence="6">
    <location>
        <begin position="428"/>
        <end position="447"/>
    </location>
</feature>
<dbReference type="PANTHER" id="PTHR30474:SF3">
    <property type="entry name" value="PEPTIDOGLYCAN GLYCOSYLTRANSFERASE RODA"/>
    <property type="match status" value="1"/>
</dbReference>
<dbReference type="EMBL" id="PYAU01000001">
    <property type="protein sequence ID" value="PSL38024.1"/>
    <property type="molecule type" value="Genomic_DNA"/>
</dbReference>
<evidence type="ECO:0000313" key="7">
    <source>
        <dbReference type="EMBL" id="PSL38024.1"/>
    </source>
</evidence>
<feature type="transmembrane region" description="Helical" evidence="6">
    <location>
        <begin position="147"/>
        <end position="166"/>
    </location>
</feature>
<accession>A0A2P8GVN5</accession>
<evidence type="ECO:0000256" key="1">
    <source>
        <dbReference type="ARBA" id="ARBA00004141"/>
    </source>
</evidence>
<feature type="transmembrane region" description="Helical" evidence="6">
    <location>
        <begin position="275"/>
        <end position="296"/>
    </location>
</feature>
<feature type="transmembrane region" description="Helical" evidence="6">
    <location>
        <begin position="30"/>
        <end position="51"/>
    </location>
</feature>
<feature type="transmembrane region" description="Helical" evidence="6">
    <location>
        <begin position="87"/>
        <end position="103"/>
    </location>
</feature>
<dbReference type="GO" id="GO:0005886">
    <property type="term" value="C:plasma membrane"/>
    <property type="evidence" value="ECO:0007669"/>
    <property type="project" value="TreeGrafter"/>
</dbReference>
<feature type="transmembrane region" description="Helical" evidence="6">
    <location>
        <begin position="362"/>
        <end position="383"/>
    </location>
</feature>
<feature type="transmembrane region" description="Helical" evidence="6">
    <location>
        <begin position="123"/>
        <end position="140"/>
    </location>
</feature>